<feature type="compositionally biased region" description="Polar residues" evidence="5">
    <location>
        <begin position="154"/>
        <end position="163"/>
    </location>
</feature>
<dbReference type="InterPro" id="IPR028888">
    <property type="entry name" value="MOCS2B_euk"/>
</dbReference>
<comment type="subunit">
    <text evidence="4">Heterotetramer; composed of 2 small (MOCS2A) and 2 large (MOCS2B) subunits.</text>
</comment>
<dbReference type="PANTHER" id="PTHR23404">
    <property type="entry name" value="MOLYBDOPTERIN SYNTHASE RELATED"/>
    <property type="match status" value="1"/>
</dbReference>
<gene>
    <name evidence="7" type="primary">LOC101846792</name>
</gene>
<feature type="binding site" evidence="4">
    <location>
        <begin position="123"/>
        <end position="125"/>
    </location>
    <ligand>
        <name>substrate</name>
    </ligand>
</feature>
<keyword evidence="3 4" id="KW-0501">Molybdenum cofactor biosynthesis</keyword>
<evidence type="ECO:0000313" key="6">
    <source>
        <dbReference type="Proteomes" id="UP000694888"/>
    </source>
</evidence>
<evidence type="ECO:0000256" key="1">
    <source>
        <dbReference type="ARBA" id="ARBA00022490"/>
    </source>
</evidence>
<evidence type="ECO:0000256" key="4">
    <source>
        <dbReference type="HAMAP-Rule" id="MF_03052"/>
    </source>
</evidence>
<dbReference type="InterPro" id="IPR003448">
    <property type="entry name" value="Mopterin_biosynth_MoaE"/>
</dbReference>
<dbReference type="Pfam" id="PF02391">
    <property type="entry name" value="MoaE"/>
    <property type="match status" value="1"/>
</dbReference>
<evidence type="ECO:0000256" key="2">
    <source>
        <dbReference type="ARBA" id="ARBA00022679"/>
    </source>
</evidence>
<evidence type="ECO:0000313" key="7">
    <source>
        <dbReference type="RefSeq" id="XP_005091783.1"/>
    </source>
</evidence>
<evidence type="ECO:0000256" key="5">
    <source>
        <dbReference type="SAM" id="MobiDB-lite"/>
    </source>
</evidence>
<comment type="similarity">
    <text evidence="4">Belongs to the MoaE family. MOCS2B subfamily.</text>
</comment>
<proteinExistence type="inferred from homology"/>
<feature type="region of interest" description="Disordered" evidence="5">
    <location>
        <begin position="144"/>
        <end position="163"/>
    </location>
</feature>
<comment type="pathway">
    <text evidence="4">Cofactor biosynthesis; molybdopterin biosynthesis.</text>
</comment>
<reference evidence="7" key="1">
    <citation type="submission" date="2025-08" db="UniProtKB">
        <authorList>
            <consortium name="RefSeq"/>
        </authorList>
    </citation>
    <scope>IDENTIFICATION</scope>
</reference>
<sequence length="163" mass="18005">MDIVDVTEKKLSVDTITELVSDDTCGAVSLFIGTTRNNFDNKEVLRLEYEAYEPMAKKKMLEVCASIRQQWQVHKIAMIHRIGVVPVKEASIIIAISSAHRKESLDAVQYAINTVKAVVPVWKKEIYADDSSSWKQNKECAWSEDCPATASGPAGSSQGTADD</sequence>
<feature type="binding site" evidence="4">
    <location>
        <begin position="100"/>
        <end position="101"/>
    </location>
    <ligand>
        <name>substrate</name>
    </ligand>
</feature>
<keyword evidence="1 4" id="KW-0963">Cytoplasm</keyword>
<evidence type="ECO:0000256" key="3">
    <source>
        <dbReference type="ARBA" id="ARBA00023150"/>
    </source>
</evidence>
<dbReference type="SUPFAM" id="SSF54690">
    <property type="entry name" value="Molybdopterin synthase subunit MoaE"/>
    <property type="match status" value="1"/>
</dbReference>
<dbReference type="CDD" id="cd00756">
    <property type="entry name" value="MoaE"/>
    <property type="match status" value="1"/>
</dbReference>
<name>A0ABM0JEC6_APLCA</name>
<feature type="binding site" evidence="4">
    <location>
        <position position="116"/>
    </location>
    <ligand>
        <name>substrate</name>
    </ligand>
</feature>
<dbReference type="HAMAP" id="MF_03052">
    <property type="entry name" value="MOC2B"/>
    <property type="match status" value="1"/>
</dbReference>
<dbReference type="Proteomes" id="UP000694888">
    <property type="component" value="Unplaced"/>
</dbReference>
<comment type="subcellular location">
    <subcellularLocation>
        <location evidence="4">Cytoplasm</location>
    </subcellularLocation>
</comment>
<dbReference type="RefSeq" id="XP_005091783.1">
    <property type="nucleotide sequence ID" value="XM_005091726.3"/>
</dbReference>
<accession>A0ABM0JEC6</accession>
<dbReference type="Gene3D" id="3.90.1170.40">
    <property type="entry name" value="Molybdopterin biosynthesis MoaE subunit"/>
    <property type="match status" value="1"/>
</dbReference>
<dbReference type="GeneID" id="101846792"/>
<comment type="catalytic activity">
    <reaction evidence="4">
        <text>2 [molybdopterin-synthase sulfur-carrier protein]-C-terminal-Gly-aminoethanethioate + cyclic pyranopterin phosphate + H2O = molybdopterin + 2 [molybdopterin-synthase sulfur-carrier protein]-C-terminal Gly-Gly + 2 H(+)</text>
        <dbReference type="Rhea" id="RHEA:26333"/>
        <dbReference type="Rhea" id="RHEA-COMP:12202"/>
        <dbReference type="Rhea" id="RHEA-COMP:19907"/>
        <dbReference type="ChEBI" id="CHEBI:15377"/>
        <dbReference type="ChEBI" id="CHEBI:15378"/>
        <dbReference type="ChEBI" id="CHEBI:58698"/>
        <dbReference type="ChEBI" id="CHEBI:59648"/>
        <dbReference type="ChEBI" id="CHEBI:90778"/>
        <dbReference type="ChEBI" id="CHEBI:232372"/>
        <dbReference type="EC" id="2.8.1.12"/>
    </reaction>
</comment>
<dbReference type="EC" id="2.8.1.12" evidence="4"/>
<comment type="function">
    <text evidence="4">Catalytic subunit of the molybdopterin synthase complex, a complex that catalyzes the conversion of precursor Z into molybdopterin. Acts by mediating the incorporation of 2 sulfur atoms from thiocarboxylated MOCS2A into precursor Z to generate a dithiolene group.</text>
</comment>
<protein>
    <recommendedName>
        <fullName evidence="4">Molybdopterin synthase catalytic subunit</fullName>
        <ecNumber evidence="4">2.8.1.12</ecNumber>
    </recommendedName>
    <alternativeName>
        <fullName evidence="4">Molybdenum cofactor synthesis protein 2 large subunit</fullName>
    </alternativeName>
    <alternativeName>
        <fullName evidence="4">Molybdenum cofactor synthesis protein 2B</fullName>
        <shortName evidence="4">MOCS2B</shortName>
    </alternativeName>
</protein>
<keyword evidence="2 4" id="KW-0808">Transferase</keyword>
<dbReference type="InterPro" id="IPR036563">
    <property type="entry name" value="MoaE_sf"/>
</dbReference>
<keyword evidence="6" id="KW-1185">Reference proteome</keyword>
<organism evidence="6 7">
    <name type="scientific">Aplysia californica</name>
    <name type="common">California sea hare</name>
    <dbReference type="NCBI Taxonomy" id="6500"/>
    <lineage>
        <taxon>Eukaryota</taxon>
        <taxon>Metazoa</taxon>
        <taxon>Spiralia</taxon>
        <taxon>Lophotrochozoa</taxon>
        <taxon>Mollusca</taxon>
        <taxon>Gastropoda</taxon>
        <taxon>Heterobranchia</taxon>
        <taxon>Euthyneura</taxon>
        <taxon>Tectipleura</taxon>
        <taxon>Aplysiida</taxon>
        <taxon>Aplysioidea</taxon>
        <taxon>Aplysiidae</taxon>
        <taxon>Aplysia</taxon>
    </lineage>
</organism>